<comment type="caution">
    <text evidence="2">The sequence shown here is derived from an EMBL/GenBank/DDBJ whole genome shotgun (WGS) entry which is preliminary data.</text>
</comment>
<evidence type="ECO:0000256" key="1">
    <source>
        <dbReference type="SAM" id="MobiDB-lite"/>
    </source>
</evidence>
<protein>
    <submittedName>
        <fullName evidence="2">Uncharacterized protein</fullName>
    </submittedName>
</protein>
<feature type="region of interest" description="Disordered" evidence="1">
    <location>
        <begin position="78"/>
        <end position="109"/>
    </location>
</feature>
<feature type="compositionally biased region" description="Gly residues" evidence="1">
    <location>
        <begin position="86"/>
        <end position="97"/>
    </location>
</feature>
<keyword evidence="3" id="KW-1185">Reference proteome</keyword>
<feature type="region of interest" description="Disordered" evidence="1">
    <location>
        <begin position="1"/>
        <end position="55"/>
    </location>
</feature>
<feature type="compositionally biased region" description="Low complexity" evidence="1">
    <location>
        <begin position="22"/>
        <end position="44"/>
    </location>
</feature>
<accession>A0A168BVT0</accession>
<gene>
    <name evidence="2" type="ORF">ISF_02582</name>
</gene>
<evidence type="ECO:0000313" key="3">
    <source>
        <dbReference type="Proteomes" id="UP000076744"/>
    </source>
</evidence>
<name>A0A168BVT0_CORFA</name>
<sequence length="183" mass="20222">MPPRHTAHHTTKSATAARKRSTPSLSSSSGSSSSSRSPSPLPLSKQVRALERAHASVQQVLASQADRSSTLARRVEELTDELEPAGAGGQVGAGTGRRGAPRATRPRKALESRIHRCAARIAYDMFEGEEERATLLEILRRCRETFHGVRGRRLGRVLPRRGRKTATKRWLWRARPDASRSCR</sequence>
<evidence type="ECO:0000313" key="2">
    <source>
        <dbReference type="EMBL" id="OAA70608.1"/>
    </source>
</evidence>
<dbReference type="OrthoDB" id="10657387at2759"/>
<organism evidence="2 3">
    <name type="scientific">Cordyceps fumosorosea (strain ARSEF 2679)</name>
    <name type="common">Isaria fumosorosea</name>
    <dbReference type="NCBI Taxonomy" id="1081104"/>
    <lineage>
        <taxon>Eukaryota</taxon>
        <taxon>Fungi</taxon>
        <taxon>Dikarya</taxon>
        <taxon>Ascomycota</taxon>
        <taxon>Pezizomycotina</taxon>
        <taxon>Sordariomycetes</taxon>
        <taxon>Hypocreomycetidae</taxon>
        <taxon>Hypocreales</taxon>
        <taxon>Cordycipitaceae</taxon>
        <taxon>Cordyceps</taxon>
    </lineage>
</organism>
<dbReference type="Proteomes" id="UP000076744">
    <property type="component" value="Unassembled WGS sequence"/>
</dbReference>
<proteinExistence type="predicted"/>
<dbReference type="EMBL" id="AZHB01000004">
    <property type="protein sequence ID" value="OAA70608.1"/>
    <property type="molecule type" value="Genomic_DNA"/>
</dbReference>
<reference evidence="2 3" key="1">
    <citation type="journal article" date="2016" name="Genome Biol. Evol.">
        <title>Divergent and convergent evolution of fungal pathogenicity.</title>
        <authorList>
            <person name="Shang Y."/>
            <person name="Xiao G."/>
            <person name="Zheng P."/>
            <person name="Cen K."/>
            <person name="Zhan S."/>
            <person name="Wang C."/>
        </authorList>
    </citation>
    <scope>NUCLEOTIDE SEQUENCE [LARGE SCALE GENOMIC DNA]</scope>
    <source>
        <strain evidence="2 3">ARSEF 2679</strain>
    </source>
</reference>
<feature type="compositionally biased region" description="Basic residues" evidence="1">
    <location>
        <begin position="1"/>
        <end position="21"/>
    </location>
</feature>
<dbReference type="AlphaFoldDB" id="A0A168BVT0"/>
<dbReference type="GeneID" id="30018874"/>
<dbReference type="RefSeq" id="XP_018706895.1">
    <property type="nucleotide sequence ID" value="XM_018846188.1"/>
</dbReference>